<accession>A0A4Y2FZV8</accession>
<proteinExistence type="predicted"/>
<evidence type="ECO:0000256" key="1">
    <source>
        <dbReference type="SAM" id="MobiDB-lite"/>
    </source>
</evidence>
<protein>
    <submittedName>
        <fullName evidence="2">Uncharacterized protein</fullName>
    </submittedName>
</protein>
<dbReference type="AlphaFoldDB" id="A0A4Y2FZV8"/>
<feature type="region of interest" description="Disordered" evidence="1">
    <location>
        <begin position="95"/>
        <end position="125"/>
    </location>
</feature>
<evidence type="ECO:0000313" key="2">
    <source>
        <dbReference type="EMBL" id="GBM45194.1"/>
    </source>
</evidence>
<name>A0A4Y2FZV8_ARAVE</name>
<evidence type="ECO:0000313" key="3">
    <source>
        <dbReference type="Proteomes" id="UP000499080"/>
    </source>
</evidence>
<organism evidence="2 3">
    <name type="scientific">Araneus ventricosus</name>
    <name type="common">Orbweaver spider</name>
    <name type="synonym">Epeira ventricosa</name>
    <dbReference type="NCBI Taxonomy" id="182803"/>
    <lineage>
        <taxon>Eukaryota</taxon>
        <taxon>Metazoa</taxon>
        <taxon>Ecdysozoa</taxon>
        <taxon>Arthropoda</taxon>
        <taxon>Chelicerata</taxon>
        <taxon>Arachnida</taxon>
        <taxon>Araneae</taxon>
        <taxon>Araneomorphae</taxon>
        <taxon>Entelegynae</taxon>
        <taxon>Araneoidea</taxon>
        <taxon>Araneidae</taxon>
        <taxon>Araneus</taxon>
    </lineage>
</organism>
<dbReference type="Proteomes" id="UP000499080">
    <property type="component" value="Unassembled WGS sequence"/>
</dbReference>
<gene>
    <name evidence="2" type="ORF">AVEN_168277_1</name>
</gene>
<reference evidence="2 3" key="1">
    <citation type="journal article" date="2019" name="Sci. Rep.">
        <title>Orb-weaving spider Araneus ventricosus genome elucidates the spidroin gene catalogue.</title>
        <authorList>
            <person name="Kono N."/>
            <person name="Nakamura H."/>
            <person name="Ohtoshi R."/>
            <person name="Moran D.A.P."/>
            <person name="Shinohara A."/>
            <person name="Yoshida Y."/>
            <person name="Fujiwara M."/>
            <person name="Mori M."/>
            <person name="Tomita M."/>
            <person name="Arakawa K."/>
        </authorList>
    </citation>
    <scope>NUCLEOTIDE SEQUENCE [LARGE SCALE GENOMIC DNA]</scope>
</reference>
<keyword evidence="3" id="KW-1185">Reference proteome</keyword>
<comment type="caution">
    <text evidence="2">The sequence shown here is derived from an EMBL/GenBank/DDBJ whole genome shotgun (WGS) entry which is preliminary data.</text>
</comment>
<dbReference type="EMBL" id="BGPR01001091">
    <property type="protein sequence ID" value="GBM45194.1"/>
    <property type="molecule type" value="Genomic_DNA"/>
</dbReference>
<sequence>MFASCLSWTAKDHVLAMRGDPLDRWCTVYQSAVASHLCATSDKVVKTNNATTAGKISQYYKTSHNKTSPRQTTKLQISTSVINDIVADTINSSKVNVNPASEGKTTEAQDLENDAEMSASSASEDDIQEYNMSGLEETSEESSDQICTPHRPRKCNFGGIDIEDNSYRNHPDQAQTFPVHLYLRRCNSSSAETGVIVAITGHSPTPIALSSAVGNPKPLLFSPGK</sequence>